<dbReference type="RefSeq" id="WP_123643783.1">
    <property type="nucleotide sequence ID" value="NZ_ML119091.1"/>
</dbReference>
<organism evidence="3 4">
    <name type="scientific">Histidinibacterium lentulum</name>
    <dbReference type="NCBI Taxonomy" id="2480588"/>
    <lineage>
        <taxon>Bacteria</taxon>
        <taxon>Pseudomonadati</taxon>
        <taxon>Pseudomonadota</taxon>
        <taxon>Alphaproteobacteria</taxon>
        <taxon>Rhodobacterales</taxon>
        <taxon>Paracoccaceae</taxon>
        <taxon>Histidinibacterium</taxon>
    </lineage>
</organism>
<dbReference type="Pfam" id="PF03597">
    <property type="entry name" value="FixS"/>
    <property type="match status" value="1"/>
</dbReference>
<dbReference type="NCBIfam" id="TIGR00847">
    <property type="entry name" value="ccoS"/>
    <property type="match status" value="1"/>
</dbReference>
<dbReference type="OrthoDB" id="9802763at2"/>
<evidence type="ECO:0000313" key="3">
    <source>
        <dbReference type="EMBL" id="ROT97776.1"/>
    </source>
</evidence>
<reference evidence="3 4" key="1">
    <citation type="submission" date="2018-10" db="EMBL/GenBank/DDBJ databases">
        <title>Histidinibacterium lentulum gen. nov., sp. nov., a marine bacterium from the culture broth of Picochlorum sp. 122.</title>
        <authorList>
            <person name="Wang G."/>
        </authorList>
    </citation>
    <scope>NUCLEOTIDE SEQUENCE [LARGE SCALE GENOMIC DNA]</scope>
    <source>
        <strain evidence="3 4">B17</strain>
    </source>
</reference>
<name>A0A3N2QRE8_9RHOB</name>
<dbReference type="Proteomes" id="UP000268016">
    <property type="component" value="Unassembled WGS sequence"/>
</dbReference>
<dbReference type="InterPro" id="IPR004714">
    <property type="entry name" value="Cyt_oxidase_maturation_cbb3"/>
</dbReference>
<keyword evidence="2" id="KW-0472">Membrane</keyword>
<dbReference type="PANTHER" id="PTHR41532">
    <property type="entry name" value="FIXS PROTEIN"/>
    <property type="match status" value="1"/>
</dbReference>
<feature type="transmembrane region" description="Helical" evidence="2">
    <location>
        <begin position="6"/>
        <end position="26"/>
    </location>
</feature>
<evidence type="ECO:0000256" key="2">
    <source>
        <dbReference type="SAM" id="Phobius"/>
    </source>
</evidence>
<proteinExistence type="predicted"/>
<protein>
    <submittedName>
        <fullName evidence="3">Cbb3-type cytochrome oxidase assembly protein CcoS</fullName>
    </submittedName>
</protein>
<dbReference type="AlphaFoldDB" id="A0A3N2QRE8"/>
<dbReference type="PANTHER" id="PTHR41532:SF1">
    <property type="entry name" value="FIXS PROTEIN"/>
    <property type="match status" value="1"/>
</dbReference>
<evidence type="ECO:0000256" key="1">
    <source>
        <dbReference type="SAM" id="MobiDB-lite"/>
    </source>
</evidence>
<dbReference type="EMBL" id="RDRB01000011">
    <property type="protein sequence ID" value="ROT97776.1"/>
    <property type="molecule type" value="Genomic_DNA"/>
</dbReference>
<keyword evidence="2" id="KW-0812">Transmembrane</keyword>
<keyword evidence="4" id="KW-1185">Reference proteome</keyword>
<evidence type="ECO:0000313" key="4">
    <source>
        <dbReference type="Proteomes" id="UP000268016"/>
    </source>
</evidence>
<feature type="region of interest" description="Disordered" evidence="1">
    <location>
        <begin position="30"/>
        <end position="52"/>
    </location>
</feature>
<comment type="caution">
    <text evidence="3">The sequence shown here is derived from an EMBL/GenBank/DDBJ whole genome shotgun (WGS) entry which is preliminary data.</text>
</comment>
<accession>A0A3N2QRE8</accession>
<keyword evidence="2" id="KW-1133">Transmembrane helix</keyword>
<sequence length="52" mass="5943">MDVLAILIPVSLGLGLLGLGAFWWTLRSKQYDDPDGDRHRILSDDYDDQPKR</sequence>
<gene>
    <name evidence="3" type="primary">ccoS</name>
    <name evidence="3" type="ORF">EAT49_18405</name>
</gene>